<keyword evidence="3" id="KW-1185">Reference proteome</keyword>
<dbReference type="Gene3D" id="1.10.472.60">
    <property type="entry name" value="putative protein disulfide isomerase domain"/>
    <property type="match status" value="1"/>
</dbReference>
<dbReference type="Gene3D" id="3.40.30.10">
    <property type="entry name" value="Glutaredoxin"/>
    <property type="match status" value="1"/>
</dbReference>
<reference evidence="2 3" key="1">
    <citation type="submission" date="2019-03" db="EMBL/GenBank/DDBJ databases">
        <authorList>
            <person name="Kim M.K.M."/>
        </authorList>
    </citation>
    <scope>NUCLEOTIDE SEQUENCE [LARGE SCALE GENOMIC DNA]</scope>
    <source>
        <strain evidence="2 3">17J68-15</strain>
    </source>
</reference>
<protein>
    <submittedName>
        <fullName evidence="2">DsbA family protein</fullName>
    </submittedName>
</protein>
<dbReference type="Pfam" id="PF01323">
    <property type="entry name" value="DSBA"/>
    <property type="match status" value="1"/>
</dbReference>
<feature type="domain" description="DSBA-like thioredoxin" evidence="1">
    <location>
        <begin position="26"/>
        <end position="224"/>
    </location>
</feature>
<evidence type="ECO:0000259" key="1">
    <source>
        <dbReference type="Pfam" id="PF01323"/>
    </source>
</evidence>
<dbReference type="InterPro" id="IPR001853">
    <property type="entry name" value="DSBA-like_thioredoxin_dom"/>
</dbReference>
<name>A0A4R4DYC2_9BACT</name>
<evidence type="ECO:0000313" key="2">
    <source>
        <dbReference type="EMBL" id="TCZ70448.1"/>
    </source>
</evidence>
<dbReference type="AlphaFoldDB" id="A0A4R4DYC2"/>
<dbReference type="GO" id="GO:0016491">
    <property type="term" value="F:oxidoreductase activity"/>
    <property type="evidence" value="ECO:0007669"/>
    <property type="project" value="InterPro"/>
</dbReference>
<gene>
    <name evidence="2" type="ORF">E0486_10860</name>
</gene>
<proteinExistence type="predicted"/>
<evidence type="ECO:0000313" key="3">
    <source>
        <dbReference type="Proteomes" id="UP000295164"/>
    </source>
</evidence>
<dbReference type="OrthoDB" id="9813770at2"/>
<accession>A0A4R4DYC2</accession>
<dbReference type="Proteomes" id="UP000295164">
    <property type="component" value="Unassembled WGS sequence"/>
</dbReference>
<organism evidence="2 3">
    <name type="scientific">Flaviaesturariibacter aridisoli</name>
    <dbReference type="NCBI Taxonomy" id="2545761"/>
    <lineage>
        <taxon>Bacteria</taxon>
        <taxon>Pseudomonadati</taxon>
        <taxon>Bacteroidota</taxon>
        <taxon>Chitinophagia</taxon>
        <taxon>Chitinophagales</taxon>
        <taxon>Chitinophagaceae</taxon>
        <taxon>Flaviaestuariibacter</taxon>
    </lineage>
</organism>
<comment type="caution">
    <text evidence="2">The sequence shown here is derived from an EMBL/GenBank/DDBJ whole genome shotgun (WGS) entry which is preliminary data.</text>
</comment>
<dbReference type="CDD" id="cd03025">
    <property type="entry name" value="DsbA_FrnE_like"/>
    <property type="match status" value="1"/>
</dbReference>
<sequence length="231" mass="26633">MNVENKEDASNLSAPFGGQGAVYYCYDAWCGWCYGFSPVIKRLAEEYKDKLRFEVLSGGMIRPETPQHFGPIAKYIQTAYTRVEELTGVRFGEDFLWHVFHPDDTDWFPDSTMPAIALCILKEAAPERQVEIASDLQYALNFEGRDLTDPEAYRHLLPKYGISEDDFYTRLSSEEYRDQALYEFSLVQQLQVTGFPAVLLQVDDLRFYLLASGYTHYDDLEARLERALNNV</sequence>
<dbReference type="EMBL" id="SKFH01000016">
    <property type="protein sequence ID" value="TCZ70448.1"/>
    <property type="molecule type" value="Genomic_DNA"/>
</dbReference>
<dbReference type="InterPro" id="IPR036249">
    <property type="entry name" value="Thioredoxin-like_sf"/>
</dbReference>
<dbReference type="SUPFAM" id="SSF52833">
    <property type="entry name" value="Thioredoxin-like"/>
    <property type="match status" value="1"/>
</dbReference>